<evidence type="ECO:0000256" key="1">
    <source>
        <dbReference type="SAM" id="MobiDB-lite"/>
    </source>
</evidence>
<feature type="region of interest" description="Disordered" evidence="1">
    <location>
        <begin position="68"/>
        <end position="140"/>
    </location>
</feature>
<feature type="compositionally biased region" description="Polar residues" evidence="1">
    <location>
        <begin position="68"/>
        <end position="82"/>
    </location>
</feature>
<evidence type="ECO:0000313" key="3">
    <source>
        <dbReference type="Proteomes" id="UP001630127"/>
    </source>
</evidence>
<feature type="compositionally biased region" description="Pro residues" evidence="1">
    <location>
        <begin position="105"/>
        <end position="121"/>
    </location>
</feature>
<reference evidence="2 3" key="1">
    <citation type="submission" date="2024-11" db="EMBL/GenBank/DDBJ databases">
        <title>A near-complete genome assembly of Cinchona calisaya.</title>
        <authorList>
            <person name="Lian D.C."/>
            <person name="Zhao X.W."/>
            <person name="Wei L."/>
        </authorList>
    </citation>
    <scope>NUCLEOTIDE SEQUENCE [LARGE SCALE GENOMIC DNA]</scope>
    <source>
        <tissue evidence="2">Nenye</tissue>
    </source>
</reference>
<gene>
    <name evidence="2" type="ORF">ACH5RR_040915</name>
</gene>
<dbReference type="AlphaFoldDB" id="A0ABD2XXG6"/>
<evidence type="ECO:0000313" key="2">
    <source>
        <dbReference type="EMBL" id="KAL3498183.1"/>
    </source>
</evidence>
<comment type="caution">
    <text evidence="2">The sequence shown here is derived from an EMBL/GenBank/DDBJ whole genome shotgun (WGS) entry which is preliminary data.</text>
</comment>
<feature type="compositionally biased region" description="Basic residues" evidence="1">
    <location>
        <begin position="128"/>
        <end position="140"/>
    </location>
</feature>
<sequence>MRRQQIGERKEKSSILRLSYLFSIYPSISHNFQASYQIKSPSYHNYSDLLTATKYYPSYLLAATTTNTTQISSPPPTATSHISLSPPPTLPLPLRSPQQSDQISTPPPVLRSPRCHQPPPVISFAATNHHHHSSFKHGSD</sequence>
<keyword evidence="3" id="KW-1185">Reference proteome</keyword>
<protein>
    <submittedName>
        <fullName evidence="2">Uncharacterized protein</fullName>
    </submittedName>
</protein>
<name>A0ABD2XXG6_9GENT</name>
<organism evidence="2 3">
    <name type="scientific">Cinchona calisaya</name>
    <dbReference type="NCBI Taxonomy" id="153742"/>
    <lineage>
        <taxon>Eukaryota</taxon>
        <taxon>Viridiplantae</taxon>
        <taxon>Streptophyta</taxon>
        <taxon>Embryophyta</taxon>
        <taxon>Tracheophyta</taxon>
        <taxon>Spermatophyta</taxon>
        <taxon>Magnoliopsida</taxon>
        <taxon>eudicotyledons</taxon>
        <taxon>Gunneridae</taxon>
        <taxon>Pentapetalae</taxon>
        <taxon>asterids</taxon>
        <taxon>lamiids</taxon>
        <taxon>Gentianales</taxon>
        <taxon>Rubiaceae</taxon>
        <taxon>Cinchonoideae</taxon>
        <taxon>Cinchoneae</taxon>
        <taxon>Cinchona</taxon>
    </lineage>
</organism>
<dbReference type="EMBL" id="JBJUIK010000017">
    <property type="protein sequence ID" value="KAL3498183.1"/>
    <property type="molecule type" value="Genomic_DNA"/>
</dbReference>
<proteinExistence type="predicted"/>
<accession>A0ABD2XXG6</accession>
<dbReference type="Proteomes" id="UP001630127">
    <property type="component" value="Unassembled WGS sequence"/>
</dbReference>